<evidence type="ECO:0000256" key="13">
    <source>
        <dbReference type="ARBA" id="ARBA00023204"/>
    </source>
</evidence>
<sequence length="358" mass="40175">MSVRKIIHVDADSFYAAIEMREDPALASRPIAVGGQPDHRGVIATCNYLARARGVHSAMPSSMALRACPDLIILPPRFELYREVSRQLHAILRQYTALIEPVALDEAYMDVSECRALGGIATRIAEAIRQEVRETLRITVSAGVAPNKFLAKVASDWRKPDGLFVIKPHQVADFVKNLPVGKINGVGPVTRKKLESMGIHTCGDLQSVEALELERLFGRWGARLYQLARGVDNRPVQTSRRIKSQSVERTFDHDLISEARILATLPDLLVRLATRFERYQSAYQPVSRTVKVKFSDFQQTTLEQRLTTQDWEDRAAWEVMLAAAWRRQGKPVRLIGVGLGLAPRHADSAQLSLFEEDF</sequence>
<evidence type="ECO:0000256" key="10">
    <source>
        <dbReference type="ARBA" id="ARBA00022842"/>
    </source>
</evidence>
<dbReference type="InterPro" id="IPR022880">
    <property type="entry name" value="DNApol_IV"/>
</dbReference>
<evidence type="ECO:0000259" key="16">
    <source>
        <dbReference type="PROSITE" id="PS50173"/>
    </source>
</evidence>
<evidence type="ECO:0000256" key="15">
    <source>
        <dbReference type="HAMAP-Rule" id="MF_01113"/>
    </source>
</evidence>
<feature type="domain" description="UmuC" evidence="16">
    <location>
        <begin position="6"/>
        <end position="187"/>
    </location>
</feature>
<dbReference type="Pfam" id="PF11799">
    <property type="entry name" value="IMS_C"/>
    <property type="match status" value="1"/>
</dbReference>
<dbReference type="InterPro" id="IPR043128">
    <property type="entry name" value="Rev_trsase/Diguanyl_cyclase"/>
</dbReference>
<dbReference type="SUPFAM" id="SSF56672">
    <property type="entry name" value="DNA/RNA polymerases"/>
    <property type="match status" value="1"/>
</dbReference>
<dbReference type="GO" id="GO:0003684">
    <property type="term" value="F:damaged DNA binding"/>
    <property type="evidence" value="ECO:0007669"/>
    <property type="project" value="InterPro"/>
</dbReference>
<evidence type="ECO:0000256" key="2">
    <source>
        <dbReference type="ARBA" id="ARBA00010945"/>
    </source>
</evidence>
<reference evidence="17" key="1">
    <citation type="submission" date="2024-05" db="EMBL/GenBank/DDBJ databases">
        <title>Genome sequencing of novel strain.</title>
        <authorList>
            <person name="Ganbat D."/>
            <person name="Ganbat S."/>
            <person name="Lee S.-J."/>
        </authorList>
    </citation>
    <scope>NUCLEOTIDE SEQUENCE</scope>
    <source>
        <strain evidence="17">SMD15-11</strain>
    </source>
</reference>
<keyword evidence="6 15" id="KW-0548">Nucleotidyltransferase</keyword>
<evidence type="ECO:0000256" key="4">
    <source>
        <dbReference type="ARBA" id="ARBA00022490"/>
    </source>
</evidence>
<keyword evidence="9 15" id="KW-0227">DNA damage</keyword>
<dbReference type="GO" id="GO:0006281">
    <property type="term" value="P:DNA repair"/>
    <property type="evidence" value="ECO:0007669"/>
    <property type="project" value="UniProtKB-UniRule"/>
</dbReference>
<feature type="site" description="Substrate discrimination" evidence="15">
    <location>
        <position position="15"/>
    </location>
</feature>
<protein>
    <recommendedName>
        <fullName evidence="15">DNA polymerase IV</fullName>
        <shortName evidence="15">Pol IV</shortName>
        <ecNumber evidence="15">2.7.7.7</ecNumber>
    </recommendedName>
</protein>
<keyword evidence="13 15" id="KW-0234">DNA repair</keyword>
<evidence type="ECO:0000256" key="6">
    <source>
        <dbReference type="ARBA" id="ARBA00022695"/>
    </source>
</evidence>
<dbReference type="SUPFAM" id="SSF100879">
    <property type="entry name" value="Lesion bypass DNA polymerase (Y-family), little finger domain"/>
    <property type="match status" value="1"/>
</dbReference>
<dbReference type="InterPro" id="IPR053848">
    <property type="entry name" value="IMS_HHH_1"/>
</dbReference>
<dbReference type="InterPro" id="IPR017961">
    <property type="entry name" value="DNA_pol_Y-fam_little_finger"/>
</dbReference>
<dbReference type="Gene3D" id="3.40.1170.60">
    <property type="match status" value="1"/>
</dbReference>
<dbReference type="GO" id="GO:0003887">
    <property type="term" value="F:DNA-directed DNA polymerase activity"/>
    <property type="evidence" value="ECO:0007669"/>
    <property type="project" value="UniProtKB-UniRule"/>
</dbReference>
<comment type="similarity">
    <text evidence="2 15">Belongs to the DNA polymerase type-Y family.</text>
</comment>
<dbReference type="CDD" id="cd03586">
    <property type="entry name" value="PolY_Pol_IV_kappa"/>
    <property type="match status" value="1"/>
</dbReference>
<name>A0AB39UZB2_9GAMM</name>
<keyword evidence="7 15" id="KW-0235">DNA replication</keyword>
<evidence type="ECO:0000256" key="11">
    <source>
        <dbReference type="ARBA" id="ARBA00022932"/>
    </source>
</evidence>
<dbReference type="PANTHER" id="PTHR11076">
    <property type="entry name" value="DNA REPAIR POLYMERASE UMUC / TRANSFERASE FAMILY MEMBER"/>
    <property type="match status" value="1"/>
</dbReference>
<dbReference type="GO" id="GO:0006261">
    <property type="term" value="P:DNA-templated DNA replication"/>
    <property type="evidence" value="ECO:0007669"/>
    <property type="project" value="UniProtKB-UniRule"/>
</dbReference>
<dbReference type="EC" id="2.7.7.7" evidence="15"/>
<dbReference type="HAMAP" id="MF_01113">
    <property type="entry name" value="DNApol_IV"/>
    <property type="match status" value="1"/>
</dbReference>
<dbReference type="PROSITE" id="PS50173">
    <property type="entry name" value="UMUC"/>
    <property type="match status" value="1"/>
</dbReference>
<comment type="subunit">
    <text evidence="15">Monomer.</text>
</comment>
<keyword evidence="10 15" id="KW-0460">Magnesium</keyword>
<dbReference type="RefSeq" id="WP_369602184.1">
    <property type="nucleotide sequence ID" value="NZ_CP154858.1"/>
</dbReference>
<dbReference type="KEGG" id="tcd:AAIA72_04235"/>
<comment type="subcellular location">
    <subcellularLocation>
        <location evidence="1 15">Cytoplasm</location>
    </subcellularLocation>
</comment>
<dbReference type="Gene3D" id="3.30.70.270">
    <property type="match status" value="1"/>
</dbReference>
<evidence type="ECO:0000256" key="5">
    <source>
        <dbReference type="ARBA" id="ARBA00022679"/>
    </source>
</evidence>
<comment type="cofactor">
    <cofactor evidence="15">
        <name>Mg(2+)</name>
        <dbReference type="ChEBI" id="CHEBI:18420"/>
    </cofactor>
    <text evidence="15">Binds 2 magnesium ions per subunit.</text>
</comment>
<dbReference type="NCBIfam" id="NF002677">
    <property type="entry name" value="PRK02406.1"/>
    <property type="match status" value="1"/>
</dbReference>
<keyword evidence="3 15" id="KW-0515">Mutator protein</keyword>
<keyword evidence="12 15" id="KW-0238">DNA-binding</keyword>
<accession>A0AB39UZB2</accession>
<dbReference type="Gene3D" id="1.10.150.20">
    <property type="entry name" value="5' to 3' exonuclease, C-terminal subdomain"/>
    <property type="match status" value="1"/>
</dbReference>
<evidence type="ECO:0000256" key="9">
    <source>
        <dbReference type="ARBA" id="ARBA00022763"/>
    </source>
</evidence>
<dbReference type="GO" id="GO:0000287">
    <property type="term" value="F:magnesium ion binding"/>
    <property type="evidence" value="ECO:0007669"/>
    <property type="project" value="UniProtKB-UniRule"/>
</dbReference>
<dbReference type="InterPro" id="IPR036775">
    <property type="entry name" value="DNA_pol_Y-fam_lit_finger_sf"/>
</dbReference>
<keyword evidence="5 15" id="KW-0808">Transferase</keyword>
<dbReference type="Pfam" id="PF00817">
    <property type="entry name" value="IMS"/>
    <property type="match status" value="1"/>
</dbReference>
<dbReference type="EMBL" id="CP154858">
    <property type="protein sequence ID" value="XDT73190.1"/>
    <property type="molecule type" value="Genomic_DNA"/>
</dbReference>
<dbReference type="GO" id="GO:0009432">
    <property type="term" value="P:SOS response"/>
    <property type="evidence" value="ECO:0007669"/>
    <property type="project" value="TreeGrafter"/>
</dbReference>
<evidence type="ECO:0000256" key="8">
    <source>
        <dbReference type="ARBA" id="ARBA00022723"/>
    </source>
</evidence>
<dbReference type="AlphaFoldDB" id="A0AB39UZB2"/>
<organism evidence="17">
    <name type="scientific">Thermohahella caldifontis</name>
    <dbReference type="NCBI Taxonomy" id="3142973"/>
    <lineage>
        <taxon>Bacteria</taxon>
        <taxon>Pseudomonadati</taxon>
        <taxon>Pseudomonadota</taxon>
        <taxon>Gammaproteobacteria</taxon>
        <taxon>Oceanospirillales</taxon>
        <taxon>Hahellaceae</taxon>
        <taxon>Thermohahella</taxon>
    </lineage>
</organism>
<evidence type="ECO:0000256" key="7">
    <source>
        <dbReference type="ARBA" id="ARBA00022705"/>
    </source>
</evidence>
<dbReference type="GO" id="GO:0042276">
    <property type="term" value="P:error-prone translesion synthesis"/>
    <property type="evidence" value="ECO:0007669"/>
    <property type="project" value="TreeGrafter"/>
</dbReference>
<evidence type="ECO:0000256" key="14">
    <source>
        <dbReference type="ARBA" id="ARBA00049244"/>
    </source>
</evidence>
<dbReference type="Pfam" id="PF21999">
    <property type="entry name" value="IMS_HHH_1"/>
    <property type="match status" value="1"/>
</dbReference>
<keyword evidence="8 15" id="KW-0479">Metal-binding</keyword>
<keyword evidence="4 15" id="KW-0963">Cytoplasm</keyword>
<evidence type="ECO:0000256" key="12">
    <source>
        <dbReference type="ARBA" id="ARBA00023125"/>
    </source>
</evidence>
<dbReference type="InterPro" id="IPR043502">
    <property type="entry name" value="DNA/RNA_pol_sf"/>
</dbReference>
<comment type="catalytic activity">
    <reaction evidence="14 15">
        <text>DNA(n) + a 2'-deoxyribonucleoside 5'-triphosphate = DNA(n+1) + diphosphate</text>
        <dbReference type="Rhea" id="RHEA:22508"/>
        <dbReference type="Rhea" id="RHEA-COMP:17339"/>
        <dbReference type="Rhea" id="RHEA-COMP:17340"/>
        <dbReference type="ChEBI" id="CHEBI:33019"/>
        <dbReference type="ChEBI" id="CHEBI:61560"/>
        <dbReference type="ChEBI" id="CHEBI:173112"/>
        <dbReference type="EC" id="2.7.7.7"/>
    </reaction>
</comment>
<evidence type="ECO:0000256" key="3">
    <source>
        <dbReference type="ARBA" id="ARBA00022457"/>
    </source>
</evidence>
<feature type="active site" evidence="15">
    <location>
        <position position="106"/>
    </location>
</feature>
<dbReference type="InterPro" id="IPR050116">
    <property type="entry name" value="DNA_polymerase-Y"/>
</dbReference>
<feature type="binding site" evidence="15">
    <location>
        <position position="105"/>
    </location>
    <ligand>
        <name>Mg(2+)</name>
        <dbReference type="ChEBI" id="CHEBI:18420"/>
    </ligand>
</feature>
<dbReference type="FunFam" id="3.40.1170.60:FF:000001">
    <property type="entry name" value="DNA polymerase IV"/>
    <property type="match status" value="1"/>
</dbReference>
<keyword evidence="11 15" id="KW-0239">DNA-directed DNA polymerase</keyword>
<evidence type="ECO:0000256" key="1">
    <source>
        <dbReference type="ARBA" id="ARBA00004496"/>
    </source>
</evidence>
<proteinExistence type="inferred from homology"/>
<dbReference type="Gene3D" id="3.30.1490.100">
    <property type="entry name" value="DNA polymerase, Y-family, little finger domain"/>
    <property type="match status" value="1"/>
</dbReference>
<dbReference type="PANTHER" id="PTHR11076:SF33">
    <property type="entry name" value="DNA POLYMERASE KAPPA"/>
    <property type="match status" value="1"/>
</dbReference>
<gene>
    <name evidence="15 17" type="primary">dinB</name>
    <name evidence="17" type="ORF">AAIA72_04235</name>
</gene>
<evidence type="ECO:0000313" key="17">
    <source>
        <dbReference type="EMBL" id="XDT73190.1"/>
    </source>
</evidence>
<dbReference type="FunFam" id="1.10.150.20:FF:000019">
    <property type="entry name" value="DNA polymerase IV"/>
    <property type="match status" value="1"/>
</dbReference>
<feature type="binding site" evidence="15">
    <location>
        <position position="10"/>
    </location>
    <ligand>
        <name>Mg(2+)</name>
        <dbReference type="ChEBI" id="CHEBI:18420"/>
    </ligand>
</feature>
<dbReference type="InterPro" id="IPR001126">
    <property type="entry name" value="UmuC"/>
</dbReference>
<comment type="function">
    <text evidence="15">Poorly processive, error-prone DNA polymerase involved in untargeted mutagenesis. Copies undamaged DNA at stalled replication forks, which arise in vivo from mismatched or misaligned primer ends. These misaligned primers can be extended by PolIV. Exhibits no 3'-5' exonuclease (proofreading) activity. May be involved in translesional synthesis, in conjunction with the beta clamp from PolIII.</text>
</comment>
<dbReference type="GO" id="GO:0005829">
    <property type="term" value="C:cytosol"/>
    <property type="evidence" value="ECO:0007669"/>
    <property type="project" value="TreeGrafter"/>
</dbReference>